<comment type="pathway">
    <text evidence="1">Metabolic intermediate biosynthesis; chorismate biosynthesis; chorismate from D-erythrose 4-phosphate and phosphoenolpyruvate: step 6/7.</text>
</comment>
<dbReference type="PROSITE" id="PS00885">
    <property type="entry name" value="EPSP_SYNTHASE_2"/>
    <property type="match status" value="1"/>
</dbReference>
<dbReference type="InterPro" id="IPR023193">
    <property type="entry name" value="EPSP_synthase_CS"/>
</dbReference>
<name>A0AAU6P6J9_9FLAO</name>
<keyword evidence="12" id="KW-1185">Reference proteome</keyword>
<evidence type="ECO:0000256" key="2">
    <source>
        <dbReference type="ARBA" id="ARBA00009948"/>
    </source>
</evidence>
<dbReference type="Proteomes" id="UP001368318">
    <property type="component" value="Chromosome"/>
</dbReference>
<evidence type="ECO:0000256" key="6">
    <source>
        <dbReference type="ARBA" id="ARBA00023141"/>
    </source>
</evidence>
<evidence type="ECO:0000256" key="7">
    <source>
        <dbReference type="ARBA" id="ARBA00030046"/>
    </source>
</evidence>
<comment type="similarity">
    <text evidence="2">Belongs to the EPSP synthase family.</text>
</comment>
<dbReference type="EMBL" id="CP136925">
    <property type="protein sequence ID" value="WXA12588.1"/>
    <property type="molecule type" value="Genomic_DNA"/>
</dbReference>
<protein>
    <recommendedName>
        <fullName evidence="3">3-phosphoshikimate 1-carboxyvinyltransferase</fullName>
        <ecNumber evidence="3">2.5.1.19</ecNumber>
    </recommendedName>
    <alternativeName>
        <fullName evidence="7">5-enolpyruvylshikimate-3-phosphate synthase</fullName>
    </alternativeName>
</protein>
<dbReference type="PANTHER" id="PTHR21090:SF5">
    <property type="entry name" value="PENTAFUNCTIONAL AROM POLYPEPTIDE"/>
    <property type="match status" value="1"/>
</dbReference>
<reference evidence="11 12" key="1">
    <citation type="submission" date="2023-10" db="EMBL/GenBank/DDBJ databases">
        <title>Culture-based analysis of two novel bacteria associated with mangrove crab gills.</title>
        <authorList>
            <person name="Yang X."/>
            <person name="Garuglieri E."/>
            <person name="Van Goethem M.W."/>
            <person name="Fusi M."/>
            <person name="Marasco R."/>
            <person name="Daffonchio D.G."/>
        </authorList>
    </citation>
    <scope>NUCLEOTIDE SEQUENCE</scope>
    <source>
        <strain evidence="11">UG2-1</strain>
        <strain evidence="10">UG2-2</strain>
        <strain evidence="12">UG2_2</strain>
    </source>
</reference>
<dbReference type="PANTHER" id="PTHR21090">
    <property type="entry name" value="AROM/DEHYDROQUINATE SYNTHASE"/>
    <property type="match status" value="1"/>
</dbReference>
<feature type="domain" description="Enolpyruvate transferase" evidence="9">
    <location>
        <begin position="60"/>
        <end position="400"/>
    </location>
</feature>
<accession>A0AAU6P6J9</accession>
<keyword evidence="6" id="KW-0057">Aromatic amino acid biosynthesis</keyword>
<dbReference type="CDD" id="cd01556">
    <property type="entry name" value="EPSP_synthase"/>
    <property type="match status" value="1"/>
</dbReference>
<dbReference type="Pfam" id="PF00275">
    <property type="entry name" value="EPSP_synthase"/>
    <property type="match status" value="1"/>
</dbReference>
<dbReference type="EMBL" id="CP136924">
    <property type="protein sequence ID" value="WXA02251.1"/>
    <property type="molecule type" value="Genomic_DNA"/>
</dbReference>
<dbReference type="PIRSF" id="PIRSF000505">
    <property type="entry name" value="EPSPS"/>
    <property type="match status" value="1"/>
</dbReference>
<dbReference type="InterPro" id="IPR013792">
    <property type="entry name" value="RNA3'P_cycl/enolpyr_Trfase_a/b"/>
</dbReference>
<sequence length="409" mass="45323">MHLKLHQSQIKKESHITVSGSKSESNRLLLLQAQYPKISISNLSDSDDSHVMQKGLSGHFDVVDIHHAGTAMRFLTAYFSTQPKKEVVLTGSERMKERPIKILVDALKNLGADITYMENDGCPPLKILGKELVKDKVTLNAHVSSQYISALLLVAPKLKNGLELTLKGAITSVPYIKMTLSLLEQIGVNTTFKDNVITVSPKPVLDKEIEIIVESDWSSASYFYSIVAMSPIGSKIALSSYKKNSLQGDSELETIYQQFGVQTSFKKNTITLEKTSEVTLEKGVELNLVNCPDIAQTIAVTCLGLGISCNLVGLHTLRIKETDRLQALKTEIEKLGGQIDITDNSLKLHASNKLLRNIEINTYNDHRMAMAFAPLALKTDILIKNAYVVTKSYKAFWDDLKTLGFKISQ</sequence>
<dbReference type="InterPro" id="IPR001986">
    <property type="entry name" value="Enolpyruvate_Tfrase_dom"/>
</dbReference>
<dbReference type="AlphaFoldDB" id="A0AAU6P6J9"/>
<evidence type="ECO:0000313" key="12">
    <source>
        <dbReference type="Proteomes" id="UP001368318"/>
    </source>
</evidence>
<organism evidence="11">
    <name type="scientific">Mangrovimonas cancribranchiae</name>
    <dbReference type="NCBI Taxonomy" id="3080055"/>
    <lineage>
        <taxon>Bacteria</taxon>
        <taxon>Pseudomonadati</taxon>
        <taxon>Bacteroidota</taxon>
        <taxon>Flavobacteriia</taxon>
        <taxon>Flavobacteriales</taxon>
        <taxon>Flavobacteriaceae</taxon>
        <taxon>Mangrovimonas</taxon>
    </lineage>
</organism>
<evidence type="ECO:0000313" key="11">
    <source>
        <dbReference type="EMBL" id="WXA12588.1"/>
    </source>
</evidence>
<gene>
    <name evidence="11" type="ORF">R3L15_10695</name>
    <name evidence="10" type="ORF">R3L16_10895</name>
</gene>
<evidence type="ECO:0000259" key="9">
    <source>
        <dbReference type="Pfam" id="PF00275"/>
    </source>
</evidence>
<dbReference type="KEGG" id="mcaa:R3L15_10695"/>
<dbReference type="GO" id="GO:0003866">
    <property type="term" value="F:3-phosphoshikimate 1-carboxyvinyltransferase activity"/>
    <property type="evidence" value="ECO:0007669"/>
    <property type="project" value="UniProtKB-EC"/>
</dbReference>
<dbReference type="SUPFAM" id="SSF55205">
    <property type="entry name" value="EPT/RTPC-like"/>
    <property type="match status" value="1"/>
</dbReference>
<comment type="catalytic activity">
    <reaction evidence="8">
        <text>3-phosphoshikimate + phosphoenolpyruvate = 5-O-(1-carboxyvinyl)-3-phosphoshikimate + phosphate</text>
        <dbReference type="Rhea" id="RHEA:21256"/>
        <dbReference type="ChEBI" id="CHEBI:43474"/>
        <dbReference type="ChEBI" id="CHEBI:57701"/>
        <dbReference type="ChEBI" id="CHEBI:58702"/>
        <dbReference type="ChEBI" id="CHEBI:145989"/>
        <dbReference type="EC" id="2.5.1.19"/>
    </reaction>
    <physiologicalReaction direction="left-to-right" evidence="8">
        <dbReference type="Rhea" id="RHEA:21257"/>
    </physiologicalReaction>
</comment>
<evidence type="ECO:0000256" key="8">
    <source>
        <dbReference type="ARBA" id="ARBA00044633"/>
    </source>
</evidence>
<evidence type="ECO:0000256" key="1">
    <source>
        <dbReference type="ARBA" id="ARBA00004811"/>
    </source>
</evidence>
<evidence type="ECO:0000313" key="10">
    <source>
        <dbReference type="EMBL" id="WXA02251.1"/>
    </source>
</evidence>
<evidence type="ECO:0000256" key="4">
    <source>
        <dbReference type="ARBA" id="ARBA00022605"/>
    </source>
</evidence>
<dbReference type="InterPro" id="IPR006264">
    <property type="entry name" value="EPSP_synthase"/>
</dbReference>
<evidence type="ECO:0000256" key="5">
    <source>
        <dbReference type="ARBA" id="ARBA00022679"/>
    </source>
</evidence>
<keyword evidence="4" id="KW-0028">Amino-acid biosynthesis</keyword>
<proteinExistence type="inferred from homology"/>
<dbReference type="GO" id="GO:0009073">
    <property type="term" value="P:aromatic amino acid family biosynthetic process"/>
    <property type="evidence" value="ECO:0007669"/>
    <property type="project" value="UniProtKB-KW"/>
</dbReference>
<dbReference type="GO" id="GO:0009423">
    <property type="term" value="P:chorismate biosynthetic process"/>
    <property type="evidence" value="ECO:0007669"/>
    <property type="project" value="TreeGrafter"/>
</dbReference>
<dbReference type="Gene3D" id="3.65.10.10">
    <property type="entry name" value="Enolpyruvate transferase domain"/>
    <property type="match status" value="2"/>
</dbReference>
<dbReference type="RefSeq" id="WP_338731635.1">
    <property type="nucleotide sequence ID" value="NZ_CP136924.1"/>
</dbReference>
<keyword evidence="5" id="KW-0808">Transferase</keyword>
<dbReference type="InterPro" id="IPR036968">
    <property type="entry name" value="Enolpyruvate_Tfrase_sf"/>
</dbReference>
<dbReference type="EC" id="2.5.1.19" evidence="3"/>
<dbReference type="GO" id="GO:0008652">
    <property type="term" value="P:amino acid biosynthetic process"/>
    <property type="evidence" value="ECO:0007669"/>
    <property type="project" value="UniProtKB-KW"/>
</dbReference>
<evidence type="ECO:0000256" key="3">
    <source>
        <dbReference type="ARBA" id="ARBA00012450"/>
    </source>
</evidence>